<keyword evidence="3" id="KW-0175">Coiled coil</keyword>
<evidence type="ECO:0000256" key="2">
    <source>
        <dbReference type="PROSITE-ProRule" id="PRU00176"/>
    </source>
</evidence>
<dbReference type="PANTHER" id="PTHR16001">
    <property type="entry name" value="ECTO-NOX DISULFIDE-THIOL EXCHANGER"/>
    <property type="match status" value="1"/>
</dbReference>
<dbReference type="GO" id="GO:0009897">
    <property type="term" value="C:external side of plasma membrane"/>
    <property type="evidence" value="ECO:0007669"/>
    <property type="project" value="InterPro"/>
</dbReference>
<proteinExistence type="predicted"/>
<protein>
    <recommendedName>
        <fullName evidence="5">RRM domain-containing protein</fullName>
    </recommendedName>
</protein>
<dbReference type="InterPro" id="IPR038876">
    <property type="entry name" value="ENOX"/>
</dbReference>
<feature type="compositionally biased region" description="Basic and acidic residues" evidence="4">
    <location>
        <begin position="267"/>
        <end position="277"/>
    </location>
</feature>
<dbReference type="InterPro" id="IPR000504">
    <property type="entry name" value="RRM_dom"/>
</dbReference>
<feature type="region of interest" description="Disordered" evidence="4">
    <location>
        <begin position="267"/>
        <end position="287"/>
    </location>
</feature>
<dbReference type="EMBL" id="JABSTV010001249">
    <property type="protein sequence ID" value="KAH7963231.1"/>
    <property type="molecule type" value="Genomic_DNA"/>
</dbReference>
<dbReference type="Pfam" id="PF00076">
    <property type="entry name" value="RRM_1"/>
    <property type="match status" value="1"/>
</dbReference>
<evidence type="ECO:0000256" key="4">
    <source>
        <dbReference type="SAM" id="MobiDB-lite"/>
    </source>
</evidence>
<dbReference type="AlphaFoldDB" id="A0A9D4Q2H8"/>
<evidence type="ECO:0000256" key="3">
    <source>
        <dbReference type="SAM" id="Coils"/>
    </source>
</evidence>
<dbReference type="SMART" id="SM00360">
    <property type="entry name" value="RRM"/>
    <property type="match status" value="1"/>
</dbReference>
<dbReference type="InterPro" id="IPR012677">
    <property type="entry name" value="Nucleotide-bd_a/b_plait_sf"/>
</dbReference>
<keyword evidence="1 2" id="KW-0694">RNA-binding</keyword>
<dbReference type="SUPFAM" id="SSF54928">
    <property type="entry name" value="RNA-binding domain, RBD"/>
    <property type="match status" value="1"/>
</dbReference>
<dbReference type="PROSITE" id="PS50102">
    <property type="entry name" value="RRM"/>
    <property type="match status" value="1"/>
</dbReference>
<dbReference type="VEuPathDB" id="VectorBase:RSAN_045600"/>
<dbReference type="GO" id="GO:0007624">
    <property type="term" value="P:ultradian rhythm"/>
    <property type="evidence" value="ECO:0007669"/>
    <property type="project" value="InterPro"/>
</dbReference>
<comment type="caution">
    <text evidence="6">The sequence shown here is derived from an EMBL/GenBank/DDBJ whole genome shotgun (WGS) entry which is preliminary data.</text>
</comment>
<reference evidence="6" key="1">
    <citation type="journal article" date="2020" name="Cell">
        <title>Large-Scale Comparative Analyses of Tick Genomes Elucidate Their Genetic Diversity and Vector Capacities.</title>
        <authorList>
            <consortium name="Tick Genome and Microbiome Consortium (TIGMIC)"/>
            <person name="Jia N."/>
            <person name="Wang J."/>
            <person name="Shi W."/>
            <person name="Du L."/>
            <person name="Sun Y."/>
            <person name="Zhan W."/>
            <person name="Jiang J.F."/>
            <person name="Wang Q."/>
            <person name="Zhang B."/>
            <person name="Ji P."/>
            <person name="Bell-Sakyi L."/>
            <person name="Cui X.M."/>
            <person name="Yuan T.T."/>
            <person name="Jiang B.G."/>
            <person name="Yang W.F."/>
            <person name="Lam T.T."/>
            <person name="Chang Q.C."/>
            <person name="Ding S.J."/>
            <person name="Wang X.J."/>
            <person name="Zhu J.G."/>
            <person name="Ruan X.D."/>
            <person name="Zhao L."/>
            <person name="Wei J.T."/>
            <person name="Ye R.Z."/>
            <person name="Que T.C."/>
            <person name="Du C.H."/>
            <person name="Zhou Y.H."/>
            <person name="Cheng J.X."/>
            <person name="Dai P.F."/>
            <person name="Guo W.B."/>
            <person name="Han X.H."/>
            <person name="Huang E.J."/>
            <person name="Li L.F."/>
            <person name="Wei W."/>
            <person name="Gao Y.C."/>
            <person name="Liu J.Z."/>
            <person name="Shao H.Z."/>
            <person name="Wang X."/>
            <person name="Wang C.C."/>
            <person name="Yang T.C."/>
            <person name="Huo Q.B."/>
            <person name="Li W."/>
            <person name="Chen H.Y."/>
            <person name="Chen S.E."/>
            <person name="Zhou L.G."/>
            <person name="Ni X.B."/>
            <person name="Tian J.H."/>
            <person name="Sheng Y."/>
            <person name="Liu T."/>
            <person name="Pan Y.S."/>
            <person name="Xia L.Y."/>
            <person name="Li J."/>
            <person name="Zhao F."/>
            <person name="Cao W.C."/>
        </authorList>
    </citation>
    <scope>NUCLEOTIDE SEQUENCE</scope>
    <source>
        <strain evidence="6">Rsan-2018</strain>
    </source>
</reference>
<feature type="coiled-coil region" evidence="3">
    <location>
        <begin position="333"/>
        <end position="360"/>
    </location>
</feature>
<dbReference type="Gene3D" id="3.30.70.330">
    <property type="match status" value="1"/>
</dbReference>
<reference evidence="6" key="2">
    <citation type="submission" date="2021-09" db="EMBL/GenBank/DDBJ databases">
        <authorList>
            <person name="Jia N."/>
            <person name="Wang J."/>
            <person name="Shi W."/>
            <person name="Du L."/>
            <person name="Sun Y."/>
            <person name="Zhan W."/>
            <person name="Jiang J."/>
            <person name="Wang Q."/>
            <person name="Zhang B."/>
            <person name="Ji P."/>
            <person name="Sakyi L.B."/>
            <person name="Cui X."/>
            <person name="Yuan T."/>
            <person name="Jiang B."/>
            <person name="Yang W."/>
            <person name="Lam T.T.-Y."/>
            <person name="Chang Q."/>
            <person name="Ding S."/>
            <person name="Wang X."/>
            <person name="Zhu J."/>
            <person name="Ruan X."/>
            <person name="Zhao L."/>
            <person name="Wei J."/>
            <person name="Que T."/>
            <person name="Du C."/>
            <person name="Cheng J."/>
            <person name="Dai P."/>
            <person name="Han X."/>
            <person name="Huang E."/>
            <person name="Gao Y."/>
            <person name="Liu J."/>
            <person name="Shao H."/>
            <person name="Ye R."/>
            <person name="Li L."/>
            <person name="Wei W."/>
            <person name="Wang X."/>
            <person name="Wang C."/>
            <person name="Huo Q."/>
            <person name="Li W."/>
            <person name="Guo W."/>
            <person name="Chen H."/>
            <person name="Chen S."/>
            <person name="Zhou L."/>
            <person name="Zhou L."/>
            <person name="Ni X."/>
            <person name="Tian J."/>
            <person name="Zhou Y."/>
            <person name="Sheng Y."/>
            <person name="Liu T."/>
            <person name="Pan Y."/>
            <person name="Xia L."/>
            <person name="Li J."/>
            <person name="Zhao F."/>
            <person name="Cao W."/>
        </authorList>
    </citation>
    <scope>NUCLEOTIDE SEQUENCE</scope>
    <source>
        <strain evidence="6">Rsan-2018</strain>
        <tissue evidence="6">Larvae</tissue>
    </source>
</reference>
<feature type="domain" description="RRM" evidence="5">
    <location>
        <begin position="161"/>
        <end position="247"/>
    </location>
</feature>
<dbReference type="GO" id="GO:0003723">
    <property type="term" value="F:RNA binding"/>
    <property type="evidence" value="ECO:0007669"/>
    <property type="project" value="UniProtKB-UniRule"/>
</dbReference>
<gene>
    <name evidence="6" type="ORF">HPB52_020192</name>
</gene>
<name>A0A9D4Q2H8_RHISA</name>
<organism evidence="6 7">
    <name type="scientific">Rhipicephalus sanguineus</name>
    <name type="common">Brown dog tick</name>
    <name type="synonym">Ixodes sanguineus</name>
    <dbReference type="NCBI Taxonomy" id="34632"/>
    <lineage>
        <taxon>Eukaryota</taxon>
        <taxon>Metazoa</taxon>
        <taxon>Ecdysozoa</taxon>
        <taxon>Arthropoda</taxon>
        <taxon>Chelicerata</taxon>
        <taxon>Arachnida</taxon>
        <taxon>Acari</taxon>
        <taxon>Parasitiformes</taxon>
        <taxon>Ixodida</taxon>
        <taxon>Ixodoidea</taxon>
        <taxon>Ixodidae</taxon>
        <taxon>Rhipicephalinae</taxon>
        <taxon>Rhipicephalus</taxon>
        <taxon>Rhipicephalus</taxon>
    </lineage>
</organism>
<dbReference type="Proteomes" id="UP000821837">
    <property type="component" value="Chromosome 3"/>
</dbReference>
<evidence type="ECO:0000313" key="6">
    <source>
        <dbReference type="EMBL" id="KAH7963231.1"/>
    </source>
</evidence>
<evidence type="ECO:0000259" key="5">
    <source>
        <dbReference type="PROSITE" id="PS50102"/>
    </source>
</evidence>
<evidence type="ECO:0000256" key="1">
    <source>
        <dbReference type="ARBA" id="ARBA00022884"/>
    </source>
</evidence>
<dbReference type="InterPro" id="IPR035979">
    <property type="entry name" value="RBD_domain_sf"/>
</dbReference>
<keyword evidence="7" id="KW-1185">Reference proteome</keyword>
<accession>A0A9D4Q2H8</accession>
<evidence type="ECO:0000313" key="7">
    <source>
        <dbReference type="Proteomes" id="UP000821837"/>
    </source>
</evidence>
<sequence length="437" mass="48026">MSAAAAVCGGSPVLPSSTVDPATNDAPLEFAARIKTTVAPEGLGRPVGATFGSFAAGLAEGAAGLPSLASLMGSPAPWGVPPFIGLPGDPALMGVVSSYSQCPQFSFLGPPPEIGPGILPASVLSPNAPVKELLRFPNCVLYPPKPNMPPPATRERPPGCRTVFVGGLPESSTEELVREVFQHCGTITTVRMSKKNFCHIRFETEEQVDRAIALSVLISLVQGYRMKIRDQEEASHTGRLHVDFAQARDDQYEWECRQRALQREQRHRERLDRERLRPPSPPPVVHYSDHEAQQLTERLKGDETFQKAVQVLTVWLDRGECTKRNAGQFYSMLQTANGHIRRLLQEKKDHQEALDKARILFAQRLQGILVQSQQLSFAVTRNCCKEIKSAHLADVLDKRQEDEMDLSDEDEPSPAKAAKIFESGSGRTHSLVFLLAV</sequence>
<dbReference type="GO" id="GO:0016491">
    <property type="term" value="F:oxidoreductase activity"/>
    <property type="evidence" value="ECO:0007669"/>
    <property type="project" value="InterPro"/>
</dbReference>
<dbReference type="PANTHER" id="PTHR16001:SF4">
    <property type="entry name" value="ECTO-NOX DISULFIDE-THIOL EXCHANGER 1-LIKE PROTEIN"/>
    <property type="match status" value="1"/>
</dbReference>